<evidence type="ECO:0000256" key="1">
    <source>
        <dbReference type="ARBA" id="ARBA00008356"/>
    </source>
</evidence>
<reference evidence="5 6" key="1">
    <citation type="journal article" date="2011" name="Proc. Natl. Acad. Sci. U.S.A.">
        <title>Evolutionary erosion of yeast sex chromosomes by mating-type switching accidents.</title>
        <authorList>
            <person name="Gordon J.L."/>
            <person name="Armisen D."/>
            <person name="Proux-Wera E."/>
            <person name="Oheigeartaigh S.S."/>
            <person name="Byrne K.P."/>
            <person name="Wolfe K.H."/>
        </authorList>
    </citation>
    <scope>NUCLEOTIDE SEQUENCE [LARGE SCALE GENOMIC DNA]</scope>
    <source>
        <strain evidence="6">ATCC 10662 / CBS 1146 / NBRC 0425 / NCYC 2629 / NRRL Y-866</strain>
    </source>
</reference>
<dbReference type="GO" id="GO:0030174">
    <property type="term" value="P:regulation of DNA-templated DNA replication initiation"/>
    <property type="evidence" value="ECO:0007669"/>
    <property type="project" value="EnsemblFungi"/>
</dbReference>
<evidence type="ECO:0000313" key="5">
    <source>
        <dbReference type="EMBL" id="CCE91032.1"/>
    </source>
</evidence>
<dbReference type="RefSeq" id="XP_003680243.1">
    <property type="nucleotide sequence ID" value="XM_003680195.1"/>
</dbReference>
<feature type="domain" description="DNA replication factor Cdt1 C-terminal" evidence="4">
    <location>
        <begin position="458"/>
        <end position="541"/>
    </location>
</feature>
<sequence>MSAGYRLPVVDLDLISDEQALLPEVERIIRRNDTFLLKNYANKGLLDGLMDILQHEDVPDVEEGFDANFTGVLELQDDILLEQYIFNTDQTLKFDRECTNESLRKLYVRLFKVGLFFLQLCMKSVGAPELVTEKDYSSIFSRYYRQDSTTQVLPNGETFEYVLNRAFRDFVCPGILTIFPVARGIKIKPPTVSADDNTWMTIDEPDCLLIHTGTLLAQYSGGVCSSSRIQISPESNAVYLTLAPPLAAVIDSTGKTVAEGLLKQQILELPEVAKKFYPREAALMQITKMIGFYKELFSITETVLSLYAMSRTSFSAPKLDSLLPQISNMMRKKISQQDFLKMIFLWPECYVLEADSRGDLTVKLPRRENLLISKSRRLEFVEKADKWLNGVSGMAKIPTDVPVLRSSKRRGSGGSDPEPTQLMKARSPTNAVPPSSNYISNSKDKFMYAEKKTDSQSNLLERLRERERRSAALLSQRQRQYDQFLAVKMKQVFEILYSLPQSKPYTATHLSSLIVDSLQDSNNPIGTEEAVMILDKLQTLLGAQLIAQTVDGGLKVYRWNSLDKGLVLARIEDALDQSMHIDHL</sequence>
<comment type="similarity">
    <text evidence="1">Belongs to the Cdt1 family.</text>
</comment>
<evidence type="ECO:0000256" key="3">
    <source>
        <dbReference type="SAM" id="MobiDB-lite"/>
    </source>
</evidence>
<dbReference type="InParanoid" id="G8ZR90"/>
<dbReference type="GO" id="GO:0003688">
    <property type="term" value="F:DNA replication origin binding"/>
    <property type="evidence" value="ECO:0007669"/>
    <property type="project" value="EnsemblFungi"/>
</dbReference>
<evidence type="ECO:0000259" key="4">
    <source>
        <dbReference type="Pfam" id="PF16679"/>
    </source>
</evidence>
<dbReference type="Pfam" id="PF16679">
    <property type="entry name" value="CDT1_C"/>
    <property type="match status" value="1"/>
</dbReference>
<gene>
    <name evidence="5" type="primary">TDEL0C01430</name>
    <name evidence="5" type="ORF">TDEL_0C01430</name>
</gene>
<organism evidence="5 6">
    <name type="scientific">Torulaspora delbrueckii</name>
    <name type="common">Yeast</name>
    <name type="synonym">Candida colliculosa</name>
    <dbReference type="NCBI Taxonomy" id="4950"/>
    <lineage>
        <taxon>Eukaryota</taxon>
        <taxon>Fungi</taxon>
        <taxon>Dikarya</taxon>
        <taxon>Ascomycota</taxon>
        <taxon>Saccharomycotina</taxon>
        <taxon>Saccharomycetes</taxon>
        <taxon>Saccharomycetales</taxon>
        <taxon>Saccharomycetaceae</taxon>
        <taxon>Torulaspora</taxon>
    </lineage>
</organism>
<dbReference type="InterPro" id="IPR038090">
    <property type="entry name" value="Cdt1_C_WH_dom_sf"/>
</dbReference>
<evidence type="ECO:0000313" key="6">
    <source>
        <dbReference type="Proteomes" id="UP000005627"/>
    </source>
</evidence>
<dbReference type="eggNOG" id="ENOG502QRI1">
    <property type="taxonomic scope" value="Eukaryota"/>
</dbReference>
<accession>G8ZR90</accession>
<feature type="compositionally biased region" description="Polar residues" evidence="3">
    <location>
        <begin position="427"/>
        <end position="436"/>
    </location>
</feature>
<proteinExistence type="inferred from homology"/>
<dbReference type="GO" id="GO:0000727">
    <property type="term" value="P:double-strand break repair via break-induced replication"/>
    <property type="evidence" value="ECO:0007669"/>
    <property type="project" value="EnsemblFungi"/>
</dbReference>
<dbReference type="Proteomes" id="UP000005627">
    <property type="component" value="Chromosome 3"/>
</dbReference>
<dbReference type="KEGG" id="tdl:TDEL_0C01430"/>
<dbReference type="FunCoup" id="G8ZR90">
    <property type="interactions" value="213"/>
</dbReference>
<feature type="region of interest" description="Disordered" evidence="3">
    <location>
        <begin position="402"/>
        <end position="436"/>
    </location>
</feature>
<name>G8ZR90_TORDE</name>
<evidence type="ECO:0000256" key="2">
    <source>
        <dbReference type="ARBA" id="ARBA00023306"/>
    </source>
</evidence>
<dbReference type="AlphaFoldDB" id="G8ZR90"/>
<dbReference type="OrthoDB" id="4058916at2759"/>
<dbReference type="Gene3D" id="1.10.10.1420">
    <property type="entry name" value="DNA replication factor Cdt1, C-terminal WH domain"/>
    <property type="match status" value="1"/>
</dbReference>
<dbReference type="GO" id="GO:0005656">
    <property type="term" value="C:nuclear pre-replicative complex"/>
    <property type="evidence" value="ECO:0007669"/>
    <property type="project" value="EnsemblFungi"/>
</dbReference>
<keyword evidence="2" id="KW-0131">Cell cycle</keyword>
<dbReference type="EMBL" id="HE616744">
    <property type="protein sequence ID" value="CCE91032.1"/>
    <property type="molecule type" value="Genomic_DNA"/>
</dbReference>
<dbReference type="InterPro" id="IPR032054">
    <property type="entry name" value="Cdt1_C"/>
</dbReference>
<dbReference type="STRING" id="1076872.G8ZR90"/>
<protein>
    <recommendedName>
        <fullName evidence="4">DNA replication factor Cdt1 C-terminal domain-containing protein</fullName>
    </recommendedName>
</protein>
<keyword evidence="6" id="KW-1185">Reference proteome</keyword>
<dbReference type="GeneID" id="11500367"/>
<dbReference type="GO" id="GO:0005737">
    <property type="term" value="C:cytoplasm"/>
    <property type="evidence" value="ECO:0007669"/>
    <property type="project" value="EnsemblFungi"/>
</dbReference>
<dbReference type="GO" id="GO:0006267">
    <property type="term" value="P:pre-replicative complex assembly involved in nuclear cell cycle DNA replication"/>
    <property type="evidence" value="ECO:0007669"/>
    <property type="project" value="EnsemblFungi"/>
</dbReference>
<dbReference type="HOGENOM" id="CLU_492622_0_0_1"/>